<dbReference type="CDD" id="cd01949">
    <property type="entry name" value="GGDEF"/>
    <property type="match status" value="1"/>
</dbReference>
<dbReference type="InterPro" id="IPR043128">
    <property type="entry name" value="Rev_trsase/Diguanyl_cyclase"/>
</dbReference>
<evidence type="ECO:0000259" key="5">
    <source>
        <dbReference type="PROSITE" id="PS50887"/>
    </source>
</evidence>
<evidence type="ECO:0000256" key="1">
    <source>
        <dbReference type="ARBA" id="ARBA00001946"/>
    </source>
</evidence>
<protein>
    <recommendedName>
        <fullName evidence="2">diguanylate cyclase</fullName>
        <ecNumber evidence="2">2.7.7.65</ecNumber>
    </recommendedName>
</protein>
<dbReference type="AlphaFoldDB" id="A0A7T7WJQ1"/>
<dbReference type="GO" id="GO:0052621">
    <property type="term" value="F:diguanylate cyclase activity"/>
    <property type="evidence" value="ECO:0007669"/>
    <property type="project" value="UniProtKB-EC"/>
</dbReference>
<evidence type="ECO:0000313" key="7">
    <source>
        <dbReference type="Proteomes" id="UP000596079"/>
    </source>
</evidence>
<dbReference type="RefSeq" id="WP_200230186.1">
    <property type="nucleotide sequence ID" value="NZ_CP060811.1"/>
</dbReference>
<evidence type="ECO:0000313" key="6">
    <source>
        <dbReference type="EMBL" id="QQN88985.1"/>
    </source>
</evidence>
<dbReference type="InterPro" id="IPR050469">
    <property type="entry name" value="Diguanylate_Cyclase"/>
</dbReference>
<organism evidence="6 7">
    <name type="scientific">Acinetobacter variabilis</name>
    <dbReference type="NCBI Taxonomy" id="70346"/>
    <lineage>
        <taxon>Bacteria</taxon>
        <taxon>Pseudomonadati</taxon>
        <taxon>Pseudomonadota</taxon>
        <taxon>Gammaproteobacteria</taxon>
        <taxon>Moraxellales</taxon>
        <taxon>Moraxellaceae</taxon>
        <taxon>Acinetobacter</taxon>
    </lineage>
</organism>
<dbReference type="EC" id="2.7.7.65" evidence="2"/>
<keyword evidence="4" id="KW-0812">Transmembrane</keyword>
<dbReference type="SMART" id="SM00267">
    <property type="entry name" value="GGDEF"/>
    <property type="match status" value="1"/>
</dbReference>
<feature type="transmembrane region" description="Helical" evidence="4">
    <location>
        <begin position="196"/>
        <end position="217"/>
    </location>
</feature>
<dbReference type="InterPro" id="IPR000160">
    <property type="entry name" value="GGDEF_dom"/>
</dbReference>
<reference evidence="6 7" key="1">
    <citation type="submission" date="2020-08" db="EMBL/GenBank/DDBJ databases">
        <title>Emergence of ISAba1-mediated novel tet(X) in Acinetobacter variabilis from a chicken farm.</title>
        <authorList>
            <person name="Peng K."/>
            <person name="Li R."/>
        </authorList>
    </citation>
    <scope>NUCLEOTIDE SEQUENCE [LARGE SCALE GENOMIC DNA]</scope>
    <source>
        <strain evidence="6 7">XM9F202-2</strain>
    </source>
</reference>
<dbReference type="Proteomes" id="UP000596079">
    <property type="component" value="Chromosome"/>
</dbReference>
<evidence type="ECO:0000256" key="4">
    <source>
        <dbReference type="SAM" id="Phobius"/>
    </source>
</evidence>
<feature type="domain" description="GGDEF" evidence="5">
    <location>
        <begin position="277"/>
        <end position="413"/>
    </location>
</feature>
<dbReference type="PANTHER" id="PTHR45138">
    <property type="entry name" value="REGULATORY COMPONENTS OF SENSORY TRANSDUCTION SYSTEM"/>
    <property type="match status" value="1"/>
</dbReference>
<dbReference type="SUPFAM" id="SSF55073">
    <property type="entry name" value="Nucleotide cyclase"/>
    <property type="match status" value="1"/>
</dbReference>
<dbReference type="GO" id="GO:0005886">
    <property type="term" value="C:plasma membrane"/>
    <property type="evidence" value="ECO:0007669"/>
    <property type="project" value="TreeGrafter"/>
</dbReference>
<dbReference type="Gene3D" id="3.30.70.270">
    <property type="match status" value="1"/>
</dbReference>
<dbReference type="Pfam" id="PF00990">
    <property type="entry name" value="GGDEF"/>
    <property type="match status" value="1"/>
</dbReference>
<evidence type="ECO:0000256" key="2">
    <source>
        <dbReference type="ARBA" id="ARBA00012528"/>
    </source>
</evidence>
<dbReference type="FunFam" id="3.30.70.270:FF:000001">
    <property type="entry name" value="Diguanylate cyclase domain protein"/>
    <property type="match status" value="1"/>
</dbReference>
<feature type="transmembrane region" description="Helical" evidence="4">
    <location>
        <begin position="146"/>
        <end position="163"/>
    </location>
</feature>
<dbReference type="GO" id="GO:1902201">
    <property type="term" value="P:negative regulation of bacterial-type flagellum-dependent cell motility"/>
    <property type="evidence" value="ECO:0007669"/>
    <property type="project" value="TreeGrafter"/>
</dbReference>
<comment type="catalytic activity">
    <reaction evidence="3">
        <text>2 GTP = 3',3'-c-di-GMP + 2 diphosphate</text>
        <dbReference type="Rhea" id="RHEA:24898"/>
        <dbReference type="ChEBI" id="CHEBI:33019"/>
        <dbReference type="ChEBI" id="CHEBI:37565"/>
        <dbReference type="ChEBI" id="CHEBI:58805"/>
        <dbReference type="EC" id="2.7.7.65"/>
    </reaction>
</comment>
<sequence length="423" mass="48844">MEYKYNLAKLQDEKEKIEELITRQSQRVGSIFPQNLEQEFCSKNLERARKHVEKYVWAGVLTYFIFLLVMVPTDYWIIDSQYFVQDFVRCMLGLINGSLALLAFYFFSCLPKIKRFFPQASMLLMFWMIVSTSYLTMSIQTVSLQHQSMAIITIIYILGYILTGVKPLQMLITGLFAALCAVWLLSMLSIDFNALVLGRILIGSSLLGCVISYMLFARERMIFLYTMRARISEKIQRIHTTELLHLSQHDELTKISNRRTFDETLDIFFERSRRNQHALAILFIDVDHFKNYNDFYGHQKGDDVISSIAFTIKNAIRHMDFVARYGGEEFVVLLPETDAHGAYAVASNIFNAIERLEIPHEKSGVADHITISLGITVYRGEDFIDKDVLLGIADQALYRAKQLGRNQIYYQSIRTANPNSVNT</sequence>
<evidence type="ECO:0000256" key="3">
    <source>
        <dbReference type="ARBA" id="ARBA00034247"/>
    </source>
</evidence>
<feature type="transmembrane region" description="Helical" evidence="4">
    <location>
        <begin position="122"/>
        <end position="140"/>
    </location>
</feature>
<dbReference type="InterPro" id="IPR029787">
    <property type="entry name" value="Nucleotide_cyclase"/>
</dbReference>
<feature type="transmembrane region" description="Helical" evidence="4">
    <location>
        <begin position="170"/>
        <end position="190"/>
    </location>
</feature>
<gene>
    <name evidence="6" type="ORF">IAQ69_04760</name>
</gene>
<feature type="transmembrane region" description="Helical" evidence="4">
    <location>
        <begin position="55"/>
        <end position="78"/>
    </location>
</feature>
<dbReference type="EMBL" id="CP060811">
    <property type="protein sequence ID" value="QQN88985.1"/>
    <property type="molecule type" value="Genomic_DNA"/>
</dbReference>
<dbReference type="PANTHER" id="PTHR45138:SF9">
    <property type="entry name" value="DIGUANYLATE CYCLASE DGCM-RELATED"/>
    <property type="match status" value="1"/>
</dbReference>
<keyword evidence="4" id="KW-0472">Membrane</keyword>
<proteinExistence type="predicted"/>
<dbReference type="GO" id="GO:0043709">
    <property type="term" value="P:cell adhesion involved in single-species biofilm formation"/>
    <property type="evidence" value="ECO:0007669"/>
    <property type="project" value="TreeGrafter"/>
</dbReference>
<accession>A0A7T7WJQ1</accession>
<dbReference type="PROSITE" id="PS50887">
    <property type="entry name" value="GGDEF"/>
    <property type="match status" value="1"/>
</dbReference>
<name>A0A7T7WJQ1_9GAMM</name>
<feature type="transmembrane region" description="Helical" evidence="4">
    <location>
        <begin position="90"/>
        <end position="110"/>
    </location>
</feature>
<dbReference type="NCBIfam" id="TIGR00254">
    <property type="entry name" value="GGDEF"/>
    <property type="match status" value="1"/>
</dbReference>
<comment type="cofactor">
    <cofactor evidence="1">
        <name>Mg(2+)</name>
        <dbReference type="ChEBI" id="CHEBI:18420"/>
    </cofactor>
</comment>
<keyword evidence="4" id="KW-1133">Transmembrane helix</keyword>